<evidence type="ECO:0000313" key="2">
    <source>
        <dbReference type="EMBL" id="MEB3514096.1"/>
    </source>
</evidence>
<dbReference type="Proteomes" id="UP001348098">
    <property type="component" value="Unassembled WGS sequence"/>
</dbReference>
<reference evidence="2 3" key="1">
    <citation type="submission" date="2023-12" db="EMBL/GenBank/DDBJ databases">
        <title>novel species in genus Nocarida.</title>
        <authorList>
            <person name="Li Z."/>
        </authorList>
    </citation>
    <scope>NUCLEOTIDE SEQUENCE [LARGE SCALE GENOMIC DNA]</scope>
    <source>
        <strain evidence="2 3">CDC186</strain>
    </source>
</reference>
<dbReference type="RefSeq" id="WP_195078065.1">
    <property type="nucleotide sequence ID" value="NZ_JAYESH010000016.1"/>
</dbReference>
<accession>A0ABU6B2Z0</accession>
<protein>
    <submittedName>
        <fullName evidence="2">Uncharacterized protein</fullName>
    </submittedName>
</protein>
<comment type="caution">
    <text evidence="2">The sequence shown here is derived from an EMBL/GenBank/DDBJ whole genome shotgun (WGS) entry which is preliminary data.</text>
</comment>
<feature type="region of interest" description="Disordered" evidence="1">
    <location>
        <begin position="1"/>
        <end position="20"/>
    </location>
</feature>
<organism evidence="2 3">
    <name type="scientific">Nocardia implantans</name>
    <dbReference type="NCBI Taxonomy" id="3108168"/>
    <lineage>
        <taxon>Bacteria</taxon>
        <taxon>Bacillati</taxon>
        <taxon>Actinomycetota</taxon>
        <taxon>Actinomycetes</taxon>
        <taxon>Mycobacteriales</taxon>
        <taxon>Nocardiaceae</taxon>
        <taxon>Nocardia</taxon>
    </lineage>
</organism>
<sequence length="129" mass="13624">MCAPVLLGARAQRDAPPQAPFERGVLSTAQHPAAVDSHPAGTDASNGILRAVGAGQRVVIDHGDVQTGGTSRVRLRGEMLVDALGAKYIGRNKKQHNAYRRVGTRDSQPISASPLSVIIVAAVDLELRR</sequence>
<evidence type="ECO:0000313" key="3">
    <source>
        <dbReference type="Proteomes" id="UP001348098"/>
    </source>
</evidence>
<evidence type="ECO:0000256" key="1">
    <source>
        <dbReference type="SAM" id="MobiDB-lite"/>
    </source>
</evidence>
<name>A0ABU6B2Z0_9NOCA</name>
<dbReference type="EMBL" id="JAYKYQ010000015">
    <property type="protein sequence ID" value="MEB3514096.1"/>
    <property type="molecule type" value="Genomic_DNA"/>
</dbReference>
<proteinExistence type="predicted"/>
<keyword evidence="3" id="KW-1185">Reference proteome</keyword>
<gene>
    <name evidence="2" type="ORF">U3653_29080</name>
</gene>